<dbReference type="InterPro" id="IPR052512">
    <property type="entry name" value="4CMD/NDH-1_regulator"/>
</dbReference>
<dbReference type="GO" id="GO:0051920">
    <property type="term" value="F:peroxiredoxin activity"/>
    <property type="evidence" value="ECO:0007669"/>
    <property type="project" value="InterPro"/>
</dbReference>
<dbReference type="SUPFAM" id="SSF69118">
    <property type="entry name" value="AhpD-like"/>
    <property type="match status" value="1"/>
</dbReference>
<evidence type="ECO:0000259" key="1">
    <source>
        <dbReference type="Pfam" id="PF02627"/>
    </source>
</evidence>
<evidence type="ECO:0000313" key="2">
    <source>
        <dbReference type="EMBL" id="MCX3263324.1"/>
    </source>
</evidence>
<dbReference type="Proteomes" id="UP001142592">
    <property type="component" value="Unassembled WGS sequence"/>
</dbReference>
<keyword evidence="3" id="KW-1185">Reference proteome</keyword>
<sequence length="244" mass="26982">MKKLIIVIFFLMGFMGFSPAKEKPLSKTLTIKQQKLIIISALTAKGDLIPLKKQLAAGLQAGLTVNEIKETLVHLYAYCGFPRSIRGLQTFMVVLDERKKQGIKENLGKQATPIHDDRSKFERGKSVLETLTGASQDGPKAGYAAFSPEIEIFLKEHLFADIFERDILSFADRELITVSVLSSIGGVEPMLNSHFGICLNLGITPEQLRQFITIIGNEIGRKDAEKANVVLTAIVNSKKQIPNK</sequence>
<gene>
    <name evidence="2" type="ORF">OQZ29_01100</name>
</gene>
<dbReference type="InterPro" id="IPR029032">
    <property type="entry name" value="AhpD-like"/>
</dbReference>
<organism evidence="2 3">
    <name type="scientific">Pedobacter agri</name>
    <dbReference type="NCBI Taxonomy" id="454586"/>
    <lineage>
        <taxon>Bacteria</taxon>
        <taxon>Pseudomonadati</taxon>
        <taxon>Bacteroidota</taxon>
        <taxon>Sphingobacteriia</taxon>
        <taxon>Sphingobacteriales</taxon>
        <taxon>Sphingobacteriaceae</taxon>
        <taxon>Pedobacter</taxon>
    </lineage>
</organism>
<name>A0A9X3I7U0_9SPHI</name>
<dbReference type="PANTHER" id="PTHR33570:SF2">
    <property type="entry name" value="CARBOXYMUCONOLACTONE DECARBOXYLASE-LIKE DOMAIN-CONTAINING PROTEIN"/>
    <property type="match status" value="1"/>
</dbReference>
<dbReference type="RefSeq" id="WP_010599427.1">
    <property type="nucleotide sequence ID" value="NZ_JAPJUH010000001.1"/>
</dbReference>
<dbReference type="EMBL" id="JAPJUH010000001">
    <property type="protein sequence ID" value="MCX3263324.1"/>
    <property type="molecule type" value="Genomic_DNA"/>
</dbReference>
<accession>A0A9X3I7U0</accession>
<evidence type="ECO:0000313" key="3">
    <source>
        <dbReference type="Proteomes" id="UP001142592"/>
    </source>
</evidence>
<proteinExistence type="predicted"/>
<feature type="domain" description="Carboxymuconolactone decarboxylase-like" evidence="1">
    <location>
        <begin position="28"/>
        <end position="87"/>
    </location>
</feature>
<comment type="caution">
    <text evidence="2">The sequence shown here is derived from an EMBL/GenBank/DDBJ whole genome shotgun (WGS) entry which is preliminary data.</text>
</comment>
<reference evidence="2" key="1">
    <citation type="submission" date="2022-11" db="EMBL/GenBank/DDBJ databases">
        <authorList>
            <person name="Graham C."/>
            <person name="Newman J.D."/>
        </authorList>
    </citation>
    <scope>NUCLEOTIDE SEQUENCE</scope>
    <source>
        <strain evidence="2">DSM 19486</strain>
    </source>
</reference>
<protein>
    <submittedName>
        <fullName evidence="2">Carboxymuconolactone decarboxylase family protein</fullName>
    </submittedName>
</protein>
<dbReference type="AlphaFoldDB" id="A0A9X3I7U0"/>
<dbReference type="Pfam" id="PF02627">
    <property type="entry name" value="CMD"/>
    <property type="match status" value="2"/>
</dbReference>
<dbReference type="InterPro" id="IPR003779">
    <property type="entry name" value="CMD-like"/>
</dbReference>
<dbReference type="Gene3D" id="1.20.1290.10">
    <property type="entry name" value="AhpD-like"/>
    <property type="match status" value="1"/>
</dbReference>
<dbReference type="PANTHER" id="PTHR33570">
    <property type="entry name" value="4-CARBOXYMUCONOLACTONE DECARBOXYLASE FAMILY PROTEIN"/>
    <property type="match status" value="1"/>
</dbReference>
<feature type="domain" description="Carboxymuconolactone decarboxylase-like" evidence="1">
    <location>
        <begin position="148"/>
        <end position="213"/>
    </location>
</feature>